<dbReference type="EMBL" id="CABPRJ010000488">
    <property type="protein sequence ID" value="VVC29192.1"/>
    <property type="molecule type" value="Genomic_DNA"/>
</dbReference>
<sequence>MEDGDWTAHVTAGLVDGRSGFVPGTYENSAPSGRRRSIAAETTSPPATRPPAGCGPGTGGCSQRPRVLGDCVAGVCWKSGPKERWICCV</sequence>
<gene>
    <name evidence="2" type="ORF">CINCED_3A001878</name>
</gene>
<reference evidence="2 3" key="1">
    <citation type="submission" date="2019-08" db="EMBL/GenBank/DDBJ databases">
        <authorList>
            <person name="Alioto T."/>
            <person name="Alioto T."/>
            <person name="Gomez Garrido J."/>
        </authorList>
    </citation>
    <scope>NUCLEOTIDE SEQUENCE [LARGE SCALE GENOMIC DNA]</scope>
</reference>
<evidence type="ECO:0000313" key="3">
    <source>
        <dbReference type="Proteomes" id="UP000325440"/>
    </source>
</evidence>
<evidence type="ECO:0000256" key="1">
    <source>
        <dbReference type="SAM" id="MobiDB-lite"/>
    </source>
</evidence>
<protein>
    <submittedName>
        <fullName evidence="2">Uncharacterized protein</fullName>
    </submittedName>
</protein>
<dbReference type="AlphaFoldDB" id="A0A5E4MCP3"/>
<feature type="region of interest" description="Disordered" evidence="1">
    <location>
        <begin position="16"/>
        <end position="62"/>
    </location>
</feature>
<evidence type="ECO:0000313" key="2">
    <source>
        <dbReference type="EMBL" id="VVC29192.1"/>
    </source>
</evidence>
<organism evidence="2 3">
    <name type="scientific">Cinara cedri</name>
    <dbReference type="NCBI Taxonomy" id="506608"/>
    <lineage>
        <taxon>Eukaryota</taxon>
        <taxon>Metazoa</taxon>
        <taxon>Ecdysozoa</taxon>
        <taxon>Arthropoda</taxon>
        <taxon>Hexapoda</taxon>
        <taxon>Insecta</taxon>
        <taxon>Pterygota</taxon>
        <taxon>Neoptera</taxon>
        <taxon>Paraneoptera</taxon>
        <taxon>Hemiptera</taxon>
        <taxon>Sternorrhyncha</taxon>
        <taxon>Aphidomorpha</taxon>
        <taxon>Aphidoidea</taxon>
        <taxon>Aphididae</taxon>
        <taxon>Lachninae</taxon>
        <taxon>Cinara</taxon>
    </lineage>
</organism>
<dbReference type="Proteomes" id="UP000325440">
    <property type="component" value="Unassembled WGS sequence"/>
</dbReference>
<accession>A0A5E4MCP3</accession>
<keyword evidence="3" id="KW-1185">Reference proteome</keyword>
<proteinExistence type="predicted"/>
<name>A0A5E4MCP3_9HEMI</name>